<dbReference type="NCBIfam" id="TIGR01167">
    <property type="entry name" value="LPXTG_anchor"/>
    <property type="match status" value="1"/>
</dbReference>
<dbReference type="EMBL" id="JBAWSX010000001">
    <property type="protein sequence ID" value="MEI4799792.1"/>
    <property type="molecule type" value="Genomic_DNA"/>
</dbReference>
<feature type="compositionally biased region" description="Polar residues" evidence="1">
    <location>
        <begin position="83"/>
        <end position="107"/>
    </location>
</feature>
<protein>
    <submittedName>
        <fullName evidence="3">LPXTG cell wall anchor domain-containing protein</fullName>
    </submittedName>
</protein>
<feature type="compositionally biased region" description="Basic and acidic residues" evidence="1">
    <location>
        <begin position="33"/>
        <end position="48"/>
    </location>
</feature>
<evidence type="ECO:0000313" key="3">
    <source>
        <dbReference type="EMBL" id="MEI4799792.1"/>
    </source>
</evidence>
<evidence type="ECO:0000256" key="1">
    <source>
        <dbReference type="SAM" id="MobiDB-lite"/>
    </source>
</evidence>
<dbReference type="Gene3D" id="3.80.10.10">
    <property type="entry name" value="Ribonuclease Inhibitor"/>
    <property type="match status" value="1"/>
</dbReference>
<organism evidence="3 4">
    <name type="scientific">Bacillus bruguierae</name>
    <dbReference type="NCBI Taxonomy" id="3127667"/>
    <lineage>
        <taxon>Bacteria</taxon>
        <taxon>Bacillati</taxon>
        <taxon>Bacillota</taxon>
        <taxon>Bacilli</taxon>
        <taxon>Bacillales</taxon>
        <taxon>Bacillaceae</taxon>
        <taxon>Bacillus</taxon>
    </lineage>
</organism>
<evidence type="ECO:0000256" key="2">
    <source>
        <dbReference type="SAM" id="SignalP"/>
    </source>
</evidence>
<keyword evidence="2" id="KW-0732">Signal</keyword>
<feature type="compositionally biased region" description="Basic and acidic residues" evidence="1">
    <location>
        <begin position="112"/>
        <end position="122"/>
    </location>
</feature>
<feature type="region of interest" description="Disordered" evidence="1">
    <location>
        <begin position="468"/>
        <end position="531"/>
    </location>
</feature>
<feature type="region of interest" description="Disordered" evidence="1">
    <location>
        <begin position="18"/>
        <end position="134"/>
    </location>
</feature>
<dbReference type="Proteomes" id="UP001372526">
    <property type="component" value="Unassembled WGS sequence"/>
</dbReference>
<dbReference type="SUPFAM" id="SSF52058">
    <property type="entry name" value="L domain-like"/>
    <property type="match status" value="1"/>
</dbReference>
<dbReference type="RefSeq" id="WP_336470878.1">
    <property type="nucleotide sequence ID" value="NZ_JBAWSX010000001.1"/>
</dbReference>
<feature type="compositionally biased region" description="Polar residues" evidence="1">
    <location>
        <begin position="522"/>
        <end position="531"/>
    </location>
</feature>
<proteinExistence type="predicted"/>
<sequence>MKKKYALPAVAATSLLLQPMSTFAQTNETKTVTSEEKKENVNQKELESKQTNAPETVQKQESKSEQEQKLTEQAKPVQEQKPTEQTKPVQEQSQTAAPSSQENKPTPQQTEPTKEEKLKEETNQQAQAPVKQTISEMFPDATIADAVASELEKTPDDKVTKEELKQVTKLYITNEGTFTSLQGFQLLPNLEDLNLYANNNVNTALTKSPLSIDLSGNKKLKRLGISNLGINALSLSENKDLQSLHLENNQIAVLDVSNQTKLTDLSAIHNGMKELRLPKESKLDTLDVSNNNLTNLNLKNQVALHTLLAEHNALSSIQFNPNVILHNIQLNNNALNDLPNLNTSKLSYLNIVENKFDLKNGPFAKKHLELLQQDFKPDNGQEAFGYYFDYQFSTHSDRPDAPVVLADMKNKKILGVTQHMEYSLNEGKTWHDFMINGHLSVEEGKKALIRYKKTDKWLESESTKLVFSQTDNTNNGNGNNNNNGNSNNGNNNSNNNGNSNSGNNNSNNSNTNGTGQVNNSTKSQSLPQTGSAVETTGIAGALALLGAWFLRRKAQREGE</sequence>
<feature type="signal peptide" evidence="2">
    <location>
        <begin position="1"/>
        <end position="24"/>
    </location>
</feature>
<name>A0ABU8FAT0_9BACI</name>
<keyword evidence="4" id="KW-1185">Reference proteome</keyword>
<comment type="caution">
    <text evidence="3">The sequence shown here is derived from an EMBL/GenBank/DDBJ whole genome shotgun (WGS) entry which is preliminary data.</text>
</comment>
<evidence type="ECO:0000313" key="4">
    <source>
        <dbReference type="Proteomes" id="UP001372526"/>
    </source>
</evidence>
<accession>A0ABU8FAT0</accession>
<gene>
    <name evidence="3" type="ORF">WAZ07_00380</name>
</gene>
<feature type="compositionally biased region" description="Low complexity" evidence="1">
    <location>
        <begin position="472"/>
        <end position="521"/>
    </location>
</feature>
<reference evidence="3 4" key="1">
    <citation type="submission" date="2024-01" db="EMBL/GenBank/DDBJ databases">
        <title>Seven novel Bacillus-like species.</title>
        <authorList>
            <person name="Liu G."/>
        </authorList>
    </citation>
    <scope>NUCLEOTIDE SEQUENCE [LARGE SCALE GENOMIC DNA]</scope>
    <source>
        <strain evidence="3 4">FJAT-51639</strain>
    </source>
</reference>
<feature type="compositionally biased region" description="Basic and acidic residues" evidence="1">
    <location>
        <begin position="58"/>
        <end position="72"/>
    </location>
</feature>
<feature type="chain" id="PRO_5045373411" evidence="2">
    <location>
        <begin position="25"/>
        <end position="559"/>
    </location>
</feature>
<dbReference type="InterPro" id="IPR032675">
    <property type="entry name" value="LRR_dom_sf"/>
</dbReference>